<feature type="non-terminal residue" evidence="2">
    <location>
        <position position="90"/>
    </location>
</feature>
<accession>A0A8S1IRA1</accession>
<comment type="caution">
    <text evidence="2">The sequence shown here is derived from an EMBL/GenBank/DDBJ whole genome shotgun (WGS) entry which is preliminary data.</text>
</comment>
<feature type="domain" description="Importin N-terminal" evidence="1">
    <location>
        <begin position="32"/>
        <end position="77"/>
    </location>
</feature>
<dbReference type="Gene3D" id="1.25.10.10">
    <property type="entry name" value="Leucine-rich Repeat Variant"/>
    <property type="match status" value="1"/>
</dbReference>
<proteinExistence type="predicted"/>
<dbReference type="GO" id="GO:0006886">
    <property type="term" value="P:intracellular protein transport"/>
    <property type="evidence" value="ECO:0007669"/>
    <property type="project" value="InterPro"/>
</dbReference>
<evidence type="ECO:0000259" key="1">
    <source>
        <dbReference type="Pfam" id="PF03810"/>
    </source>
</evidence>
<organism evidence="2 3">
    <name type="scientific">Ostreobium quekettii</name>
    <dbReference type="NCBI Taxonomy" id="121088"/>
    <lineage>
        <taxon>Eukaryota</taxon>
        <taxon>Viridiplantae</taxon>
        <taxon>Chlorophyta</taxon>
        <taxon>core chlorophytes</taxon>
        <taxon>Ulvophyceae</taxon>
        <taxon>TCBD clade</taxon>
        <taxon>Bryopsidales</taxon>
        <taxon>Ostreobineae</taxon>
        <taxon>Ostreobiaceae</taxon>
        <taxon>Ostreobium</taxon>
    </lineage>
</organism>
<evidence type="ECO:0000313" key="2">
    <source>
        <dbReference type="EMBL" id="CAD7697324.1"/>
    </source>
</evidence>
<protein>
    <recommendedName>
        <fullName evidence="1">Importin N-terminal domain-containing protein</fullName>
    </recommendedName>
</protein>
<keyword evidence="3" id="KW-1185">Reference proteome</keyword>
<dbReference type="OrthoDB" id="951172at2759"/>
<dbReference type="AlphaFoldDB" id="A0A8S1IRA1"/>
<dbReference type="Pfam" id="PF03810">
    <property type="entry name" value="IBN_N"/>
    <property type="match status" value="1"/>
</dbReference>
<reference evidence="2" key="1">
    <citation type="submission" date="2020-12" db="EMBL/GenBank/DDBJ databases">
        <authorList>
            <person name="Iha C."/>
        </authorList>
    </citation>
    <scope>NUCLEOTIDE SEQUENCE</scope>
</reference>
<evidence type="ECO:0000313" key="3">
    <source>
        <dbReference type="Proteomes" id="UP000708148"/>
    </source>
</evidence>
<dbReference type="GO" id="GO:0031267">
    <property type="term" value="F:small GTPase binding"/>
    <property type="evidence" value="ECO:0007669"/>
    <property type="project" value="InterPro"/>
</dbReference>
<dbReference type="SUPFAM" id="SSF48371">
    <property type="entry name" value="ARM repeat"/>
    <property type="match status" value="1"/>
</dbReference>
<dbReference type="EMBL" id="CAJHUC010000641">
    <property type="protein sequence ID" value="CAD7697324.1"/>
    <property type="molecule type" value="Genomic_DNA"/>
</dbReference>
<sequence>MGDWAPHEGGVHQICQLLAEFQKPGCNQAQIYQQLNTATQNPEFNNYLAYILGSSENLPVEVRQSAGLLLKNNLKGQIGTTKPEYRQYIQ</sequence>
<dbReference type="InterPro" id="IPR001494">
    <property type="entry name" value="Importin-beta_N"/>
</dbReference>
<gene>
    <name evidence="2" type="ORF">OSTQU699_LOCUS2685</name>
</gene>
<dbReference type="InterPro" id="IPR011989">
    <property type="entry name" value="ARM-like"/>
</dbReference>
<dbReference type="InterPro" id="IPR016024">
    <property type="entry name" value="ARM-type_fold"/>
</dbReference>
<dbReference type="Proteomes" id="UP000708148">
    <property type="component" value="Unassembled WGS sequence"/>
</dbReference>
<name>A0A8S1IRA1_9CHLO</name>